<dbReference type="Pfam" id="PF03476">
    <property type="entry name" value="MOSC_N"/>
    <property type="match status" value="1"/>
</dbReference>
<dbReference type="EMBL" id="CP019124">
    <property type="protein sequence ID" value="APX90177.1"/>
    <property type="molecule type" value="Genomic_DNA"/>
</dbReference>
<dbReference type="Pfam" id="PF03473">
    <property type="entry name" value="MOSC"/>
    <property type="match status" value="1"/>
</dbReference>
<organism evidence="1 2">
    <name type="scientific">Brevirhabdus pacifica</name>
    <dbReference type="NCBI Taxonomy" id="1267768"/>
    <lineage>
        <taxon>Bacteria</taxon>
        <taxon>Pseudomonadati</taxon>
        <taxon>Pseudomonadota</taxon>
        <taxon>Alphaproteobacteria</taxon>
        <taxon>Rhodobacterales</taxon>
        <taxon>Paracoccaceae</taxon>
        <taxon>Brevirhabdus</taxon>
    </lineage>
</organism>
<reference evidence="1 2" key="1">
    <citation type="submission" date="2017-01" db="EMBL/GenBank/DDBJ databases">
        <title>Genomic analysis of Xuhuaishuia manganoxidans DY6-4.</title>
        <authorList>
            <person name="Wang X."/>
        </authorList>
    </citation>
    <scope>NUCLEOTIDE SEQUENCE [LARGE SCALE GENOMIC DNA]</scope>
    <source>
        <strain evidence="1 2">DY6-4</strain>
    </source>
</reference>
<sequence>MSFRLAEIRRHPVKSHGSEGLTRVALEAGRTLPWDRTWAVAHEAARTDGRDWAPCVNFSRGAKAPGLMAVTSTLDEATETVRFSHPDLPDVTLHPERDAATLLDWARPLMPEARAASARVVRVAGRGMTDTEFPSVSLINLASHRQVEERMGQDLDPRRWRCNLWLDGPAPWEELDWIGRTIRIGAARLRVRERIERCLATAANPATGIRDADTLGTLQAGWNHRDFGIYAEVVTPGEIAVNDVVEVTG</sequence>
<dbReference type="GO" id="GO:0030151">
    <property type="term" value="F:molybdenum ion binding"/>
    <property type="evidence" value="ECO:0007669"/>
    <property type="project" value="InterPro"/>
</dbReference>
<dbReference type="InterPro" id="IPR005303">
    <property type="entry name" value="MOCOS_middle"/>
</dbReference>
<accession>A0A1U7DJJ0</accession>
<name>A0A1U7DJJ0_9RHOB</name>
<proteinExistence type="predicted"/>
<dbReference type="OrthoDB" id="581532at2"/>
<keyword evidence="2" id="KW-1185">Reference proteome</keyword>
<dbReference type="Proteomes" id="UP000187266">
    <property type="component" value="Chromosome"/>
</dbReference>
<gene>
    <name evidence="1" type="ORF">BV394_10940</name>
</gene>
<dbReference type="Gene3D" id="2.40.33.20">
    <property type="entry name" value="PK beta-barrel domain-like"/>
    <property type="match status" value="1"/>
</dbReference>
<dbReference type="PROSITE" id="PS51340">
    <property type="entry name" value="MOSC"/>
    <property type="match status" value="1"/>
</dbReference>
<dbReference type="RefSeq" id="WP_076980195.1">
    <property type="nucleotide sequence ID" value="NZ_CP019124.1"/>
</dbReference>
<dbReference type="GO" id="GO:0003824">
    <property type="term" value="F:catalytic activity"/>
    <property type="evidence" value="ECO:0007669"/>
    <property type="project" value="InterPro"/>
</dbReference>
<dbReference type="STRING" id="1267768.BV394_10940"/>
<evidence type="ECO:0000313" key="2">
    <source>
        <dbReference type="Proteomes" id="UP000187266"/>
    </source>
</evidence>
<evidence type="ECO:0000313" key="1">
    <source>
        <dbReference type="EMBL" id="APX90177.1"/>
    </source>
</evidence>
<dbReference type="AlphaFoldDB" id="A0A1U7DJJ0"/>
<dbReference type="SUPFAM" id="SSF50800">
    <property type="entry name" value="PK beta-barrel domain-like"/>
    <property type="match status" value="1"/>
</dbReference>
<dbReference type="InterPro" id="IPR011037">
    <property type="entry name" value="Pyrv_Knase-like_insert_dom_sf"/>
</dbReference>
<protein>
    <submittedName>
        <fullName evidence="1">Molybdenum cofactor biosysynthesis protein</fullName>
    </submittedName>
</protein>
<accession>A0A2M9D4F9</accession>
<dbReference type="InterPro" id="IPR005302">
    <property type="entry name" value="MoCF_Sase_C"/>
</dbReference>
<dbReference type="GO" id="GO:0030170">
    <property type="term" value="F:pyridoxal phosphate binding"/>
    <property type="evidence" value="ECO:0007669"/>
    <property type="project" value="InterPro"/>
</dbReference>